<evidence type="ECO:0008006" key="4">
    <source>
        <dbReference type="Google" id="ProtNLM"/>
    </source>
</evidence>
<sequence length="107" mass="12344">MEHSDQDTGTIRSLEMRDVSDLFENTMFPTTTEDVLKEFGDVEIEYPRGSDPLRAILERSGHETYTSRDTLELAILNGVRRDAVGRPRYSDRGDERTETFDRPVQSF</sequence>
<gene>
    <name evidence="2" type="ORF">MW046_18660</name>
</gene>
<dbReference type="GeneID" id="71930113"/>
<name>A0A8U0ABD6_9EURY</name>
<geneLocation type="plasmid" evidence="2 3">
    <name>unnamed3</name>
</geneLocation>
<keyword evidence="2" id="KW-0614">Plasmid</keyword>
<dbReference type="RefSeq" id="WP_247995731.1">
    <property type="nucleotide sequence ID" value="NZ_CP096022.1"/>
</dbReference>
<protein>
    <recommendedName>
        <fullName evidence="4">DUF2795 domain-containing protein</fullName>
    </recommendedName>
</protein>
<evidence type="ECO:0000256" key="1">
    <source>
        <dbReference type="SAM" id="MobiDB-lite"/>
    </source>
</evidence>
<evidence type="ECO:0000313" key="2">
    <source>
        <dbReference type="EMBL" id="UPM45077.1"/>
    </source>
</evidence>
<dbReference type="KEGG" id="haad:MW046_18660"/>
<keyword evidence="3" id="KW-1185">Reference proteome</keyword>
<dbReference type="InterPro" id="IPR043899">
    <property type="entry name" value="DUF5789"/>
</dbReference>
<feature type="compositionally biased region" description="Basic and acidic residues" evidence="1">
    <location>
        <begin position="85"/>
        <end position="101"/>
    </location>
</feature>
<evidence type="ECO:0000313" key="3">
    <source>
        <dbReference type="Proteomes" id="UP000831768"/>
    </source>
</evidence>
<dbReference type="AlphaFoldDB" id="A0A8U0ABD6"/>
<organism evidence="2 3">
    <name type="scientific">Halocatena salina</name>
    <dbReference type="NCBI Taxonomy" id="2934340"/>
    <lineage>
        <taxon>Archaea</taxon>
        <taxon>Methanobacteriati</taxon>
        <taxon>Methanobacteriota</taxon>
        <taxon>Stenosarchaea group</taxon>
        <taxon>Halobacteria</taxon>
        <taxon>Halobacteriales</taxon>
        <taxon>Natronomonadaceae</taxon>
        <taxon>Halocatena</taxon>
    </lineage>
</organism>
<feature type="region of interest" description="Disordered" evidence="1">
    <location>
        <begin position="85"/>
        <end position="107"/>
    </location>
</feature>
<proteinExistence type="predicted"/>
<reference evidence="2" key="1">
    <citation type="submission" date="2022-04" db="EMBL/GenBank/DDBJ databases">
        <title>Halocatena sp. nov., isolated from a salt lake.</title>
        <authorList>
            <person name="Cui H.-L."/>
        </authorList>
    </citation>
    <scope>NUCLEOTIDE SEQUENCE</scope>
    <source>
        <strain evidence="2">AD-1</strain>
        <plasmid evidence="2">unnamed3</plasmid>
    </source>
</reference>
<dbReference type="Pfam" id="PF19102">
    <property type="entry name" value="DUF5789"/>
    <property type="match status" value="1"/>
</dbReference>
<accession>A0A8U0ABD6</accession>
<dbReference type="Proteomes" id="UP000831768">
    <property type="component" value="Plasmid unnamed3"/>
</dbReference>
<dbReference type="EMBL" id="CP096022">
    <property type="protein sequence ID" value="UPM45077.1"/>
    <property type="molecule type" value="Genomic_DNA"/>
</dbReference>